<evidence type="ECO:0000313" key="1">
    <source>
        <dbReference type="EMBL" id="CCD02736.1"/>
    </source>
</evidence>
<keyword evidence="2" id="KW-1185">Reference proteome</keyword>
<sequence length="36" mass="3944">MPSSPAPSFVGKVQFSFRFVHSAAKANLSRMQLFAT</sequence>
<name>A0A9P1JZK2_9PROT</name>
<accession>A0A9P1JZK2</accession>
<protein>
    <submittedName>
        <fullName evidence="1">Uncharacterized protein</fullName>
    </submittedName>
</protein>
<dbReference type="Proteomes" id="UP000007319">
    <property type="component" value="Plasmid AZOBR_p3"/>
</dbReference>
<proteinExistence type="predicted"/>
<geneLocation type="plasmid" evidence="1 2">
    <name>AZOBR_p3</name>
</geneLocation>
<dbReference type="EMBL" id="HE577330">
    <property type="protein sequence ID" value="CCD02736.1"/>
    <property type="molecule type" value="Genomic_DNA"/>
</dbReference>
<dbReference type="AlphaFoldDB" id="A0A9P1JZK2"/>
<gene>
    <name evidence="1" type="ORF">AZOBR_p330137</name>
</gene>
<keyword evidence="1" id="KW-0614">Plasmid</keyword>
<evidence type="ECO:0000313" key="2">
    <source>
        <dbReference type="Proteomes" id="UP000007319"/>
    </source>
</evidence>
<dbReference type="KEGG" id="abs:AZOBR_p330137"/>
<reference evidence="1 2" key="1">
    <citation type="journal article" date="2011" name="PLoS Genet.">
        <title>Azospirillum genomes reveal transition of bacteria from aquatic to terrestrial environments.</title>
        <authorList>
            <person name="Wisniewski-Dye F."/>
            <person name="Borziak K."/>
            <person name="Khalsa-Moyers G."/>
            <person name="Alexandre G."/>
            <person name="Sukharnikov L.O."/>
            <person name="Wuichet K."/>
            <person name="Hurst G.B."/>
            <person name="McDonald W.H."/>
            <person name="Robertson J.S."/>
            <person name="Barbe V."/>
            <person name="Calteau A."/>
            <person name="Rouy Z."/>
            <person name="Mangenot S."/>
            <person name="Prigent-Combaret C."/>
            <person name="Normand P."/>
            <person name="Boyer M."/>
            <person name="Siguier P."/>
            <person name="Dessaux Y."/>
            <person name="Elmerich C."/>
            <person name="Condemine G."/>
            <person name="Krishnen G."/>
            <person name="Kennedy I."/>
            <person name="Paterson A.H."/>
            <person name="Gonzalez V."/>
            <person name="Mavingui P."/>
            <person name="Zhulin I.B."/>
        </authorList>
    </citation>
    <scope>NUCLEOTIDE SEQUENCE [LARGE SCALE GENOMIC DNA]</scope>
    <source>
        <strain evidence="1 2">Sp245</strain>
    </source>
</reference>
<organism evidence="1 2">
    <name type="scientific">Azospirillum baldaniorum</name>
    <dbReference type="NCBI Taxonomy" id="1064539"/>
    <lineage>
        <taxon>Bacteria</taxon>
        <taxon>Pseudomonadati</taxon>
        <taxon>Pseudomonadota</taxon>
        <taxon>Alphaproteobacteria</taxon>
        <taxon>Rhodospirillales</taxon>
        <taxon>Azospirillaceae</taxon>
        <taxon>Azospirillum</taxon>
    </lineage>
</organism>